<dbReference type="InterPro" id="IPR048800">
    <property type="entry name" value="Cac1-like_C"/>
</dbReference>
<evidence type="ECO:0000259" key="8">
    <source>
        <dbReference type="Pfam" id="PF11600"/>
    </source>
</evidence>
<dbReference type="InterPro" id="IPR022043">
    <property type="entry name" value="CAF1A_DD"/>
</dbReference>
<feature type="compositionally biased region" description="Basic and acidic residues" evidence="7">
    <location>
        <begin position="89"/>
        <end position="168"/>
    </location>
</feature>
<feature type="region of interest" description="Disordered" evidence="7">
    <location>
        <begin position="1"/>
        <end position="227"/>
    </location>
</feature>
<keyword evidence="3" id="KW-0227">DNA damage</keyword>
<comment type="subcellular location">
    <subcellularLocation>
        <location evidence="1">Nucleus</location>
    </subcellularLocation>
</comment>
<keyword evidence="5" id="KW-0234">DNA repair</keyword>
<evidence type="ECO:0000256" key="5">
    <source>
        <dbReference type="ARBA" id="ARBA00023204"/>
    </source>
</evidence>
<dbReference type="Proteomes" id="UP000664203">
    <property type="component" value="Unassembled WGS sequence"/>
</dbReference>
<proteinExistence type="predicted"/>
<dbReference type="InterPro" id="IPR021644">
    <property type="entry name" value="CAF-1_p150_acidic"/>
</dbReference>
<feature type="compositionally biased region" description="Acidic residues" evidence="7">
    <location>
        <begin position="392"/>
        <end position="432"/>
    </location>
</feature>
<feature type="compositionally biased region" description="Low complexity" evidence="7">
    <location>
        <begin position="26"/>
        <end position="41"/>
    </location>
</feature>
<organism evidence="11 12">
    <name type="scientific">Alectoria fallacina</name>
    <dbReference type="NCBI Taxonomy" id="1903189"/>
    <lineage>
        <taxon>Eukaryota</taxon>
        <taxon>Fungi</taxon>
        <taxon>Dikarya</taxon>
        <taxon>Ascomycota</taxon>
        <taxon>Pezizomycotina</taxon>
        <taxon>Lecanoromycetes</taxon>
        <taxon>OSLEUM clade</taxon>
        <taxon>Lecanoromycetidae</taxon>
        <taxon>Lecanorales</taxon>
        <taxon>Lecanorineae</taxon>
        <taxon>Parmeliaceae</taxon>
        <taxon>Alectoria</taxon>
    </lineage>
</organism>
<feature type="compositionally biased region" description="Polar residues" evidence="7">
    <location>
        <begin position="191"/>
        <end position="211"/>
    </location>
</feature>
<accession>A0A8H3J1W2</accession>
<evidence type="ECO:0008006" key="13">
    <source>
        <dbReference type="Google" id="ProtNLM"/>
    </source>
</evidence>
<feature type="compositionally biased region" description="Basic and acidic residues" evidence="7">
    <location>
        <begin position="214"/>
        <end position="224"/>
    </location>
</feature>
<dbReference type="PANTHER" id="PTHR15272:SF0">
    <property type="entry name" value="CHROMATIN ASSEMBLY FACTOR 1 SUBUNIT A"/>
    <property type="match status" value="1"/>
</dbReference>
<dbReference type="Pfam" id="PF12253">
    <property type="entry name" value="CAF1A_dimeriz"/>
    <property type="match status" value="1"/>
</dbReference>
<evidence type="ECO:0000256" key="4">
    <source>
        <dbReference type="ARBA" id="ARBA00023186"/>
    </source>
</evidence>
<dbReference type="GO" id="GO:0006334">
    <property type="term" value="P:nucleosome assembly"/>
    <property type="evidence" value="ECO:0007669"/>
    <property type="project" value="TreeGrafter"/>
</dbReference>
<evidence type="ECO:0000313" key="11">
    <source>
        <dbReference type="EMBL" id="CAF9939177.1"/>
    </source>
</evidence>
<comment type="caution">
    <text evidence="11">The sequence shown here is derived from an EMBL/GenBank/DDBJ whole genome shotgun (WGS) entry which is preliminary data.</text>
</comment>
<feature type="region of interest" description="Disordered" evidence="7">
    <location>
        <begin position="360"/>
        <end position="432"/>
    </location>
</feature>
<dbReference type="Pfam" id="PF21796">
    <property type="entry name" value="Cac1_C"/>
    <property type="match status" value="1"/>
</dbReference>
<feature type="domain" description="Chromatin assembly factor 1 p150 subunit acidic region" evidence="8">
    <location>
        <begin position="77"/>
        <end position="184"/>
    </location>
</feature>
<feature type="domain" description="Chromatin assembly factor 1 subunit Cac1-like C-terminal" evidence="10">
    <location>
        <begin position="583"/>
        <end position="637"/>
    </location>
</feature>
<keyword evidence="4" id="KW-0143">Chaperone</keyword>
<reference evidence="11" key="1">
    <citation type="submission" date="2021-03" db="EMBL/GenBank/DDBJ databases">
        <authorList>
            <person name="Tagirdzhanova G."/>
        </authorList>
    </citation>
    <scope>NUCLEOTIDE SEQUENCE</scope>
</reference>
<evidence type="ECO:0000256" key="3">
    <source>
        <dbReference type="ARBA" id="ARBA00022763"/>
    </source>
</evidence>
<evidence type="ECO:0000256" key="7">
    <source>
        <dbReference type="SAM" id="MobiDB-lite"/>
    </source>
</evidence>
<feature type="compositionally biased region" description="Polar residues" evidence="7">
    <location>
        <begin position="376"/>
        <end position="390"/>
    </location>
</feature>
<name>A0A8H3J1W2_9LECA</name>
<keyword evidence="12" id="KW-1185">Reference proteome</keyword>
<dbReference type="GO" id="GO:0033186">
    <property type="term" value="C:CAF-1 complex"/>
    <property type="evidence" value="ECO:0007669"/>
    <property type="project" value="TreeGrafter"/>
</dbReference>
<dbReference type="PANTHER" id="PTHR15272">
    <property type="entry name" value="CHROMATIN ASSEMBLY FACTOR 1 SUBUNIT A CAF-1 SUBUNIT A"/>
    <property type="match status" value="1"/>
</dbReference>
<dbReference type="GO" id="GO:0006260">
    <property type="term" value="P:DNA replication"/>
    <property type="evidence" value="ECO:0007669"/>
    <property type="project" value="UniProtKB-KW"/>
</dbReference>
<evidence type="ECO:0000259" key="9">
    <source>
        <dbReference type="Pfam" id="PF12253"/>
    </source>
</evidence>
<keyword evidence="6" id="KW-0539">Nucleus</keyword>
<evidence type="ECO:0000256" key="1">
    <source>
        <dbReference type="ARBA" id="ARBA00004123"/>
    </source>
</evidence>
<dbReference type="GO" id="GO:0006281">
    <property type="term" value="P:DNA repair"/>
    <property type="evidence" value="ECO:0007669"/>
    <property type="project" value="UniProtKB-KW"/>
</dbReference>
<feature type="compositionally biased region" description="Low complexity" evidence="7">
    <location>
        <begin position="55"/>
        <end position="66"/>
    </location>
</feature>
<dbReference type="AlphaFoldDB" id="A0A8H3J1W2"/>
<dbReference type="EMBL" id="CAJPDR010000539">
    <property type="protein sequence ID" value="CAF9939177.1"/>
    <property type="molecule type" value="Genomic_DNA"/>
</dbReference>
<gene>
    <name evidence="11" type="ORF">ALECFALPRED_008008</name>
</gene>
<feature type="domain" description="Chromatin assembly factor 1 subunit A dimerization" evidence="9">
    <location>
        <begin position="348"/>
        <end position="422"/>
    </location>
</feature>
<evidence type="ECO:0000313" key="12">
    <source>
        <dbReference type="Proteomes" id="UP000664203"/>
    </source>
</evidence>
<keyword evidence="2" id="KW-0235">DNA replication</keyword>
<evidence type="ECO:0000259" key="10">
    <source>
        <dbReference type="Pfam" id="PF21796"/>
    </source>
</evidence>
<dbReference type="OrthoDB" id="79480at2759"/>
<dbReference type="GO" id="GO:0005634">
    <property type="term" value="C:nucleus"/>
    <property type="evidence" value="ECO:0007669"/>
    <property type="project" value="UniProtKB-SubCell"/>
</dbReference>
<evidence type="ECO:0000256" key="2">
    <source>
        <dbReference type="ARBA" id="ARBA00022705"/>
    </source>
</evidence>
<protein>
    <recommendedName>
        <fullName evidence="13">Chromatin assembly factor 1 subunit A</fullName>
    </recommendedName>
</protein>
<evidence type="ECO:0000256" key="6">
    <source>
        <dbReference type="ARBA" id="ARBA00023242"/>
    </source>
</evidence>
<sequence>MPSPASFKRSYADTGLDDGYLRDQGTPTPSVAAQAPASSQTCSPSPSPANILIPTSSAASNTSTIAGQGSSVATAEKSNKRSKLTFAEQEARRIEKQFKEQQKAEEKAKREEEKTKKEEEKARKDEEKRVKDAEKEDRKRAKEEQAKVREAERQRKLEEKQKAEEEKNKKARSQLRLNSFFVQPSMPVGTPSASPTRDTASPLSSRRSSNAEIHAMEAPRERSRSVSVTPQKARLAVYDRQFPPFFLQSHTVLAPYNRFSRDRKGLEYAQAKIDESLGRGVETVRPFNVYNLLHLSPGSSQRFPRTHPVKDIIAKIHGSLRNPIDLTESHSRRALQTPTNLLKTVPMKYLKFFEDNRPPYTGTFTKPQDRRAMSRLSRNPFSRELPNTNYDYDSEAEWEEPEEGEDLESEGEEDVGDDEEENEMEGFLDDEENDFVKKRPLLGHLEPFCSGICWEDLEHEDSKLANLDVLDLSLFKLDILMGKTSITRPNTKADDIENPQLPIDPYSTSYWKPNISTNTVNSSPRVNGTLMEPPRIPLNPINRQNTFLSSSVAMAGMNGPTSNATAPLKPPKSAKRLIPSELMEEFKKAVNGNELTKLGLIEVLKKQFPEQPKAAIRDTLDTFAERMGAKEAEKKWILKSVS</sequence>
<dbReference type="Pfam" id="PF11600">
    <property type="entry name" value="CAF1A_acidic"/>
    <property type="match status" value="1"/>
</dbReference>